<evidence type="ECO:0000313" key="1">
    <source>
        <dbReference type="EMBL" id="TDP91999.1"/>
    </source>
</evidence>
<keyword evidence="2" id="KW-1185">Reference proteome</keyword>
<gene>
    <name evidence="1" type="ORF">EV186_108212</name>
</gene>
<name>A0A4R6RY16_LABRH</name>
<comment type="caution">
    <text evidence="1">The sequence shown here is derived from an EMBL/GenBank/DDBJ whole genome shotgun (WGS) entry which is preliminary data.</text>
</comment>
<dbReference type="OrthoDB" id="5188961at2"/>
<organism evidence="1 2">
    <name type="scientific">Labedaea rhizosphaerae</name>
    <dbReference type="NCBI Taxonomy" id="598644"/>
    <lineage>
        <taxon>Bacteria</taxon>
        <taxon>Bacillati</taxon>
        <taxon>Actinomycetota</taxon>
        <taxon>Actinomycetes</taxon>
        <taxon>Pseudonocardiales</taxon>
        <taxon>Pseudonocardiaceae</taxon>
        <taxon>Labedaea</taxon>
    </lineage>
</organism>
<sequence length="260" mass="27088">MTTFAVWTSAWLSGNAAPDDVLDAMAHWAPMHEVVADDDGTATVLDLPADGEPAATPAALLGALRRGGAESARLVLPVPGDVRGLGGRSAFSAAALRHGEAAVFGGAALGVVTEEVAEGILRWTVFDLPEPPRAEHVPIGEAEHGLTQAVRDAAGALAELDVARDRPGVREEMAALLRLATRSPWPDGMPPRALRVLQRASEVGVMIALAAEDEPGGALSSSAAIRRSEALRPVHDAVRTARSAAVDEAVRVLSDHAERR</sequence>
<dbReference type="AlphaFoldDB" id="A0A4R6RY16"/>
<protein>
    <submittedName>
        <fullName evidence="1">Uncharacterized protein</fullName>
    </submittedName>
</protein>
<dbReference type="Proteomes" id="UP000295444">
    <property type="component" value="Unassembled WGS sequence"/>
</dbReference>
<dbReference type="EMBL" id="SNXZ01000008">
    <property type="protein sequence ID" value="TDP91999.1"/>
    <property type="molecule type" value="Genomic_DNA"/>
</dbReference>
<proteinExistence type="predicted"/>
<accession>A0A4R6RY16</accession>
<evidence type="ECO:0000313" key="2">
    <source>
        <dbReference type="Proteomes" id="UP000295444"/>
    </source>
</evidence>
<reference evidence="1 2" key="1">
    <citation type="submission" date="2019-03" db="EMBL/GenBank/DDBJ databases">
        <title>Genomic Encyclopedia of Type Strains, Phase IV (KMG-IV): sequencing the most valuable type-strain genomes for metagenomic binning, comparative biology and taxonomic classification.</title>
        <authorList>
            <person name="Goeker M."/>
        </authorList>
    </citation>
    <scope>NUCLEOTIDE SEQUENCE [LARGE SCALE GENOMIC DNA]</scope>
    <source>
        <strain evidence="1 2">DSM 45361</strain>
    </source>
</reference>